<accession>A0A812BUF9</accession>
<name>A0A812BUF9_ACAPH</name>
<keyword evidence="2" id="KW-0732">Signal</keyword>
<dbReference type="EMBL" id="CAHIKZ030000846">
    <property type="protein sequence ID" value="CAE1241574.1"/>
    <property type="molecule type" value="Genomic_DNA"/>
</dbReference>
<dbReference type="Proteomes" id="UP000597762">
    <property type="component" value="Unassembled WGS sequence"/>
</dbReference>
<dbReference type="AlphaFoldDB" id="A0A812BUF9"/>
<proteinExistence type="predicted"/>
<sequence length="225" mass="25793">MSLFFRVSIYLSIYLSKIVARVPRSQEYRKERMADRQPNLYLLEISAHAQIYQYQGKPRVFSCYLAHLTANTQTHSFGGHLSLKTSFVFFYFFVYSANVSVLPIFCFFSLSCLLILIFALSLSILICFCLSLYQLTFVLVFFFQSVLSFSLYSGRSSKSEVVEKVAVGPVRPLDELASQTREPIETDKITRVASFQPAVKRNHFVLQYPSSEITSCENRGSVEKE</sequence>
<reference evidence="3" key="1">
    <citation type="submission" date="2021-01" db="EMBL/GenBank/DDBJ databases">
        <authorList>
            <person name="Li R."/>
            <person name="Bekaert M."/>
        </authorList>
    </citation>
    <scope>NUCLEOTIDE SEQUENCE</scope>
    <source>
        <strain evidence="3">Farmed</strain>
    </source>
</reference>
<keyword evidence="1" id="KW-0812">Transmembrane</keyword>
<evidence type="ECO:0000256" key="2">
    <source>
        <dbReference type="SAM" id="SignalP"/>
    </source>
</evidence>
<feature type="chain" id="PRO_5032765022" evidence="2">
    <location>
        <begin position="21"/>
        <end position="225"/>
    </location>
</feature>
<feature type="transmembrane region" description="Helical" evidence="1">
    <location>
        <begin position="88"/>
        <end position="110"/>
    </location>
</feature>
<organism evidence="3 4">
    <name type="scientific">Acanthosepion pharaonis</name>
    <name type="common">Pharaoh cuttlefish</name>
    <name type="synonym">Sepia pharaonis</name>
    <dbReference type="NCBI Taxonomy" id="158019"/>
    <lineage>
        <taxon>Eukaryota</taxon>
        <taxon>Metazoa</taxon>
        <taxon>Spiralia</taxon>
        <taxon>Lophotrochozoa</taxon>
        <taxon>Mollusca</taxon>
        <taxon>Cephalopoda</taxon>
        <taxon>Coleoidea</taxon>
        <taxon>Decapodiformes</taxon>
        <taxon>Sepiida</taxon>
        <taxon>Sepiina</taxon>
        <taxon>Sepiidae</taxon>
        <taxon>Acanthosepion</taxon>
    </lineage>
</organism>
<keyword evidence="1" id="KW-0472">Membrane</keyword>
<evidence type="ECO:0000313" key="4">
    <source>
        <dbReference type="Proteomes" id="UP000597762"/>
    </source>
</evidence>
<feature type="signal peptide" evidence="2">
    <location>
        <begin position="1"/>
        <end position="20"/>
    </location>
</feature>
<feature type="transmembrane region" description="Helical" evidence="1">
    <location>
        <begin position="116"/>
        <end position="143"/>
    </location>
</feature>
<comment type="caution">
    <text evidence="3">The sequence shown here is derived from an EMBL/GenBank/DDBJ whole genome shotgun (WGS) entry which is preliminary data.</text>
</comment>
<keyword evidence="1" id="KW-1133">Transmembrane helix</keyword>
<evidence type="ECO:0000313" key="3">
    <source>
        <dbReference type="EMBL" id="CAE1241574.1"/>
    </source>
</evidence>
<keyword evidence="4" id="KW-1185">Reference proteome</keyword>
<gene>
    <name evidence="3" type="ORF">SPHA_22914</name>
</gene>
<evidence type="ECO:0000256" key="1">
    <source>
        <dbReference type="SAM" id="Phobius"/>
    </source>
</evidence>
<protein>
    <submittedName>
        <fullName evidence="3">Uncharacterized protein</fullName>
    </submittedName>
</protein>